<dbReference type="EMBL" id="CP025958">
    <property type="protein sequence ID" value="AWM40524.1"/>
    <property type="molecule type" value="Genomic_DNA"/>
</dbReference>
<accession>A0A2Z3HFG2</accession>
<evidence type="ECO:0000313" key="1">
    <source>
        <dbReference type="EMBL" id="AWM40524.1"/>
    </source>
</evidence>
<reference evidence="1 2" key="1">
    <citation type="submission" date="2018-01" db="EMBL/GenBank/DDBJ databases">
        <title>G. obscuriglobus.</title>
        <authorList>
            <person name="Franke J."/>
            <person name="Blomberg W."/>
            <person name="Selmecki A."/>
        </authorList>
    </citation>
    <scope>NUCLEOTIDE SEQUENCE [LARGE SCALE GENOMIC DNA]</scope>
    <source>
        <strain evidence="1 2">DSM 5831</strain>
    </source>
</reference>
<name>A0A2Z3HFG2_9BACT</name>
<evidence type="ECO:0000313" key="2">
    <source>
        <dbReference type="Proteomes" id="UP000245802"/>
    </source>
</evidence>
<dbReference type="AlphaFoldDB" id="A0A2Z3HFG2"/>
<dbReference type="Proteomes" id="UP000245802">
    <property type="component" value="Chromosome"/>
</dbReference>
<dbReference type="KEGG" id="gog:C1280_28420"/>
<sequence>MVSIHGLEYQEREWCEGFLSSLRRGTVAGIVDRIPPAWGVPDAGRAALVEQIVRRAAFVATRIHNGWPLDGRTDSPVAATPNP</sequence>
<gene>
    <name evidence="1" type="ORF">C1280_28420</name>
</gene>
<proteinExistence type="predicted"/>
<keyword evidence="2" id="KW-1185">Reference proteome</keyword>
<protein>
    <submittedName>
        <fullName evidence="1">Uncharacterized protein</fullName>
    </submittedName>
</protein>
<organism evidence="1 2">
    <name type="scientific">Gemmata obscuriglobus</name>
    <dbReference type="NCBI Taxonomy" id="114"/>
    <lineage>
        <taxon>Bacteria</taxon>
        <taxon>Pseudomonadati</taxon>
        <taxon>Planctomycetota</taxon>
        <taxon>Planctomycetia</taxon>
        <taxon>Gemmatales</taxon>
        <taxon>Gemmataceae</taxon>
        <taxon>Gemmata</taxon>
    </lineage>
</organism>
<dbReference type="RefSeq" id="WP_010048777.1">
    <property type="nucleotide sequence ID" value="NZ_CP025958.1"/>
</dbReference>